<dbReference type="AlphaFoldDB" id="A0AAE4JH68"/>
<evidence type="ECO:0000313" key="6">
    <source>
        <dbReference type="EMBL" id="MDS0220249.1"/>
    </source>
</evidence>
<protein>
    <submittedName>
        <fullName evidence="6">S26 family signal peptidase</fullName>
    </submittedName>
</protein>
<gene>
    <name evidence="6" type="ORF">NDI54_02670</name>
</gene>
<keyword evidence="4 5" id="KW-0472">Membrane</keyword>
<evidence type="ECO:0000256" key="4">
    <source>
        <dbReference type="ARBA" id="ARBA00023136"/>
    </source>
</evidence>
<evidence type="ECO:0000256" key="2">
    <source>
        <dbReference type="ARBA" id="ARBA00022692"/>
    </source>
</evidence>
<organism evidence="6 7">
    <name type="scientific">Haloarcula terrestris</name>
    <dbReference type="NCBI Taxonomy" id="2950533"/>
    <lineage>
        <taxon>Archaea</taxon>
        <taxon>Methanobacteriati</taxon>
        <taxon>Methanobacteriota</taxon>
        <taxon>Stenosarchaea group</taxon>
        <taxon>Halobacteria</taxon>
        <taxon>Halobacteriales</taxon>
        <taxon>Haloarculaceae</taxon>
        <taxon>Haloarcula</taxon>
    </lineage>
</organism>
<dbReference type="PANTHER" id="PTHR10806:SF6">
    <property type="entry name" value="SIGNAL PEPTIDASE COMPLEX CATALYTIC SUBUNIT SEC11"/>
    <property type="match status" value="1"/>
</dbReference>
<dbReference type="InterPro" id="IPR001733">
    <property type="entry name" value="Peptidase_S26B"/>
</dbReference>
<dbReference type="CDD" id="cd06530">
    <property type="entry name" value="S26_SPase_I"/>
    <property type="match status" value="1"/>
</dbReference>
<dbReference type="RefSeq" id="WP_310894937.1">
    <property type="nucleotide sequence ID" value="NZ_JAMQOM010000001.1"/>
</dbReference>
<keyword evidence="7" id="KW-1185">Reference proteome</keyword>
<feature type="transmembrane region" description="Helical" evidence="5">
    <location>
        <begin position="34"/>
        <end position="55"/>
    </location>
</feature>
<evidence type="ECO:0000256" key="3">
    <source>
        <dbReference type="ARBA" id="ARBA00022989"/>
    </source>
</evidence>
<keyword evidence="2 5" id="KW-0812">Transmembrane</keyword>
<comment type="caution">
    <text evidence="6">The sequence shown here is derived from an EMBL/GenBank/DDBJ whole genome shotgun (WGS) entry which is preliminary data.</text>
</comment>
<dbReference type="SUPFAM" id="SSF51306">
    <property type="entry name" value="LexA/Signal peptidase"/>
    <property type="match status" value="1"/>
</dbReference>
<dbReference type="EMBL" id="JAMQOM010000001">
    <property type="protein sequence ID" value="MDS0220249.1"/>
    <property type="molecule type" value="Genomic_DNA"/>
</dbReference>
<keyword evidence="3 5" id="KW-1133">Transmembrane helix</keyword>
<comment type="subcellular location">
    <subcellularLocation>
        <location evidence="1">Membrane</location>
    </subcellularLocation>
</comment>
<proteinExistence type="predicted"/>
<evidence type="ECO:0000313" key="7">
    <source>
        <dbReference type="Proteomes" id="UP001253439"/>
    </source>
</evidence>
<dbReference type="Proteomes" id="UP001253439">
    <property type="component" value="Unassembled WGS sequence"/>
</dbReference>
<sequence>MGRDESTDKTPPEGTDAFVGADRRSRLGLYLREMGTSVGAVILVGAFLFAVSGVWPPLVAIESGSMEPHIDTGDMVFLMDAERFPGQDARHGIVTAAAGTETGYRTFQQHGDVIVFEPNGNEERTPVIHRAMLWVDAGENWYDRANRAYVGGADSCDELRNCPAPHAGFITKGDNEVSNGKYDQVSGTSTVVRPQWVVGTGVFRVPRLGYVRVQPSPIWAVSASDWIPSEPVGPVSVSMPAFEPTTPSAA</sequence>
<dbReference type="PANTHER" id="PTHR10806">
    <property type="entry name" value="SIGNAL PEPTIDASE COMPLEX CATALYTIC SUBUNIT SEC11"/>
    <property type="match status" value="1"/>
</dbReference>
<dbReference type="InterPro" id="IPR019533">
    <property type="entry name" value="Peptidase_S26"/>
</dbReference>
<dbReference type="GO" id="GO:0006465">
    <property type="term" value="P:signal peptide processing"/>
    <property type="evidence" value="ECO:0007669"/>
    <property type="project" value="InterPro"/>
</dbReference>
<dbReference type="InterPro" id="IPR036286">
    <property type="entry name" value="LexA/Signal_pep-like_sf"/>
</dbReference>
<dbReference type="GO" id="GO:0004252">
    <property type="term" value="F:serine-type endopeptidase activity"/>
    <property type="evidence" value="ECO:0007669"/>
    <property type="project" value="InterPro"/>
</dbReference>
<evidence type="ECO:0000256" key="5">
    <source>
        <dbReference type="SAM" id="Phobius"/>
    </source>
</evidence>
<accession>A0AAE4JH68</accession>
<name>A0AAE4JH68_9EURY</name>
<evidence type="ECO:0000256" key="1">
    <source>
        <dbReference type="ARBA" id="ARBA00004370"/>
    </source>
</evidence>
<reference evidence="6 7" key="1">
    <citation type="submission" date="2022-06" db="EMBL/GenBank/DDBJ databases">
        <title>Haloarcula sp. a new haloarchaeum isolate from saline soil.</title>
        <authorList>
            <person name="Strakova D."/>
            <person name="Galisteo C."/>
            <person name="Sanchez-Porro C."/>
            <person name="Ventosa A."/>
        </authorList>
    </citation>
    <scope>NUCLEOTIDE SEQUENCE [LARGE SCALE GENOMIC DNA]</scope>
    <source>
        <strain evidence="6 7">S1AR25-5A</strain>
    </source>
</reference>
<dbReference type="GO" id="GO:0016020">
    <property type="term" value="C:membrane"/>
    <property type="evidence" value="ECO:0007669"/>
    <property type="project" value="UniProtKB-SubCell"/>
</dbReference>